<dbReference type="Gene3D" id="1.10.600.10">
    <property type="entry name" value="Farnesyl Diphosphate Synthase"/>
    <property type="match status" value="1"/>
</dbReference>
<dbReference type="EMBL" id="CP000252">
    <property type="protein sequence ID" value="ABC76135.1"/>
    <property type="molecule type" value="Genomic_DNA"/>
</dbReference>
<dbReference type="SFLD" id="SFLDS00005">
    <property type="entry name" value="Isoprenoid_Synthase_Type_I"/>
    <property type="match status" value="1"/>
</dbReference>
<dbReference type="KEGG" id="sat:SYN_03252"/>
<organism evidence="7 8">
    <name type="scientific">Syntrophus aciditrophicus (strain SB)</name>
    <dbReference type="NCBI Taxonomy" id="56780"/>
    <lineage>
        <taxon>Bacteria</taxon>
        <taxon>Pseudomonadati</taxon>
        <taxon>Thermodesulfobacteriota</taxon>
        <taxon>Syntrophia</taxon>
        <taxon>Syntrophales</taxon>
        <taxon>Syntrophaceae</taxon>
        <taxon>Syntrophus</taxon>
    </lineage>
</organism>
<keyword evidence="8" id="KW-1185">Reference proteome</keyword>
<dbReference type="Pfam" id="PF00348">
    <property type="entry name" value="polyprenyl_synt"/>
    <property type="match status" value="1"/>
</dbReference>
<dbReference type="STRING" id="56780.SYN_03252"/>
<protein>
    <submittedName>
        <fullName evidence="7">Farnesyl pyrophosphate synthetase / geranyltranstransferase / farnesyltransferase / decaprenyl diphosphate synthase</fullName>
        <ecNumber evidence="7">2.5.1.-</ecNumber>
        <ecNumber evidence="7">2.5.1.1</ecNumber>
        <ecNumber evidence="7">2.5.1.10</ecNumber>
        <ecNumber evidence="7">2.5.1.29</ecNumber>
    </submittedName>
</protein>
<evidence type="ECO:0000256" key="2">
    <source>
        <dbReference type="ARBA" id="ARBA00006706"/>
    </source>
</evidence>
<dbReference type="EC" id="2.5.1.1" evidence="7"/>
<dbReference type="SUPFAM" id="SSF48576">
    <property type="entry name" value="Terpenoid synthases"/>
    <property type="match status" value="1"/>
</dbReference>
<dbReference type="GO" id="GO:0008299">
    <property type="term" value="P:isoprenoid biosynthetic process"/>
    <property type="evidence" value="ECO:0007669"/>
    <property type="project" value="InterPro"/>
</dbReference>
<dbReference type="GO" id="GO:0004337">
    <property type="term" value="F:(2E,6E)-farnesyl diphosphate synthase activity"/>
    <property type="evidence" value="ECO:0007669"/>
    <property type="project" value="UniProtKB-EC"/>
</dbReference>
<evidence type="ECO:0000256" key="5">
    <source>
        <dbReference type="ARBA" id="ARBA00022842"/>
    </source>
</evidence>
<dbReference type="CDD" id="cd00685">
    <property type="entry name" value="Trans_IPPS_HT"/>
    <property type="match status" value="1"/>
</dbReference>
<comment type="cofactor">
    <cofactor evidence="1">
        <name>Mg(2+)</name>
        <dbReference type="ChEBI" id="CHEBI:18420"/>
    </cofactor>
</comment>
<dbReference type="AlphaFoldDB" id="Q2LQ56"/>
<comment type="similarity">
    <text evidence="2 6">Belongs to the FPP/GGPP synthase family.</text>
</comment>
<dbReference type="FunCoup" id="Q2LQ56">
    <property type="interactions" value="402"/>
</dbReference>
<dbReference type="RefSeq" id="WP_011416169.1">
    <property type="nucleotide sequence ID" value="NC_007759.1"/>
</dbReference>
<name>Q2LQ56_SYNAS</name>
<evidence type="ECO:0000313" key="7">
    <source>
        <dbReference type="EMBL" id="ABC76135.1"/>
    </source>
</evidence>
<dbReference type="PANTHER" id="PTHR12001">
    <property type="entry name" value="GERANYLGERANYL PYROPHOSPHATE SYNTHASE"/>
    <property type="match status" value="1"/>
</dbReference>
<evidence type="ECO:0000256" key="3">
    <source>
        <dbReference type="ARBA" id="ARBA00022679"/>
    </source>
</evidence>
<dbReference type="GO" id="GO:0046872">
    <property type="term" value="F:metal ion binding"/>
    <property type="evidence" value="ECO:0007669"/>
    <property type="project" value="UniProtKB-KW"/>
</dbReference>
<keyword evidence="3 6" id="KW-0808">Transferase</keyword>
<dbReference type="PANTHER" id="PTHR12001:SF69">
    <property type="entry name" value="ALL TRANS-POLYPRENYL-DIPHOSPHATE SYNTHASE PDSS1"/>
    <property type="match status" value="1"/>
</dbReference>
<dbReference type="OrthoDB" id="9805316at2"/>
<dbReference type="EC" id="2.5.1.29" evidence="7"/>
<dbReference type="GO" id="GO:0004311">
    <property type="term" value="F:geranylgeranyl diphosphate synthase activity"/>
    <property type="evidence" value="ECO:0007669"/>
    <property type="project" value="UniProtKB-EC"/>
</dbReference>
<keyword evidence="4" id="KW-0479">Metal-binding</keyword>
<sequence length="324" mass="36088">MQIQDVFSRYGAELKRVEEEMEFHLRSEVAIIPEIVTHLLGSGGKRFRPLLLLISADLFGYQGRRCHTLSAVLEFIHTASLFHDDVIDKAESRRGKVSANNIWGNAAVVLVGDFLYSKAYQLMAEDGSMEIMHLISTTSNVMSEGEVFQLIKCGEVNLTEEDYLKIIEKKTAILISAACALGGYLGGAEVHQIEALKQFGLRLGSAFQMTDDTLDYVAREEDFGKVIGKDLNEGKMTLPLIYTLKRCTPEERKFIETALAERRTREMPAGDILTLISRYDGITDALNQAETLIDEGRTFLAGLPEGPAKEALFAVSEFVLNRDL</sequence>
<evidence type="ECO:0000256" key="6">
    <source>
        <dbReference type="RuleBase" id="RU004466"/>
    </source>
</evidence>
<dbReference type="InterPro" id="IPR008949">
    <property type="entry name" value="Isoprenoid_synthase_dom_sf"/>
</dbReference>
<dbReference type="eggNOG" id="COG0142">
    <property type="taxonomic scope" value="Bacteria"/>
</dbReference>
<evidence type="ECO:0000256" key="1">
    <source>
        <dbReference type="ARBA" id="ARBA00001946"/>
    </source>
</evidence>
<dbReference type="EC" id="2.5.1.10" evidence="7"/>
<dbReference type="GO" id="GO:0004161">
    <property type="term" value="F:dimethylallyltranstransferase activity"/>
    <property type="evidence" value="ECO:0007669"/>
    <property type="project" value="UniProtKB-EC"/>
</dbReference>
<accession>Q2LQ56</accession>
<evidence type="ECO:0000256" key="4">
    <source>
        <dbReference type="ARBA" id="ARBA00022723"/>
    </source>
</evidence>
<dbReference type="InterPro" id="IPR000092">
    <property type="entry name" value="Polyprenyl_synt"/>
</dbReference>
<dbReference type="Proteomes" id="UP000001933">
    <property type="component" value="Chromosome"/>
</dbReference>
<dbReference type="InParanoid" id="Q2LQ56"/>
<dbReference type="EC" id="2.5.1.-" evidence="7"/>
<proteinExistence type="inferred from homology"/>
<evidence type="ECO:0000313" key="8">
    <source>
        <dbReference type="Proteomes" id="UP000001933"/>
    </source>
</evidence>
<reference evidence="7 8" key="1">
    <citation type="journal article" date="2007" name="Proc. Natl. Acad. Sci. U.S.A.">
        <title>The genome of Syntrophus aciditrophicus: life at the thermodynamic limit of microbial growth.</title>
        <authorList>
            <person name="McInerney M.J."/>
            <person name="Rohlin L."/>
            <person name="Mouttaki H."/>
            <person name="Kim U."/>
            <person name="Krupp R.S."/>
            <person name="Rios-Hernandez L."/>
            <person name="Sieber J."/>
            <person name="Struchtemeyer C.G."/>
            <person name="Bhattacharyya A."/>
            <person name="Campbell J.W."/>
            <person name="Gunsalus R.P."/>
        </authorList>
    </citation>
    <scope>NUCLEOTIDE SEQUENCE [LARGE SCALE GENOMIC DNA]</scope>
    <source>
        <strain evidence="7 8">SB</strain>
    </source>
</reference>
<dbReference type="HOGENOM" id="CLU_014015_2_0_7"/>
<keyword evidence="5" id="KW-0460">Magnesium</keyword>
<gene>
    <name evidence="7" type="ORF">SYN_03252</name>
</gene>